<evidence type="ECO:0000313" key="1">
    <source>
        <dbReference type="EMBL" id="MFI2324770.1"/>
    </source>
</evidence>
<organism evidence="1 2">
    <name type="scientific">Nocardia beijingensis</name>
    <dbReference type="NCBI Taxonomy" id="95162"/>
    <lineage>
        <taxon>Bacteria</taxon>
        <taxon>Bacillati</taxon>
        <taxon>Actinomycetota</taxon>
        <taxon>Actinomycetes</taxon>
        <taxon>Mycobacteriales</taxon>
        <taxon>Nocardiaceae</taxon>
        <taxon>Nocardia</taxon>
    </lineage>
</organism>
<reference evidence="1 2" key="1">
    <citation type="submission" date="2024-10" db="EMBL/GenBank/DDBJ databases">
        <title>The Natural Products Discovery Center: Release of the First 8490 Sequenced Strains for Exploring Actinobacteria Biosynthetic Diversity.</title>
        <authorList>
            <person name="Kalkreuter E."/>
            <person name="Kautsar S.A."/>
            <person name="Yang D."/>
            <person name="Bader C.D."/>
            <person name="Teijaro C.N."/>
            <person name="Fluegel L."/>
            <person name="Davis C.M."/>
            <person name="Simpson J.R."/>
            <person name="Lauterbach L."/>
            <person name="Steele A.D."/>
            <person name="Gui C."/>
            <person name="Meng S."/>
            <person name="Li G."/>
            <person name="Viehrig K."/>
            <person name="Ye F."/>
            <person name="Su P."/>
            <person name="Kiefer A.F."/>
            <person name="Nichols A."/>
            <person name="Cepeda A.J."/>
            <person name="Yan W."/>
            <person name="Fan B."/>
            <person name="Jiang Y."/>
            <person name="Adhikari A."/>
            <person name="Zheng C.-J."/>
            <person name="Schuster L."/>
            <person name="Cowan T.M."/>
            <person name="Smanski M.J."/>
            <person name="Chevrette M.G."/>
            <person name="De Carvalho L.P.S."/>
            <person name="Shen B."/>
        </authorList>
    </citation>
    <scope>NUCLEOTIDE SEQUENCE [LARGE SCALE GENOMIC DNA]</scope>
    <source>
        <strain evidence="1 2">NPDC019626</strain>
    </source>
</reference>
<name>A0ABW7WP43_9NOCA</name>
<comment type="caution">
    <text evidence="1">The sequence shown here is derived from an EMBL/GenBank/DDBJ whole genome shotgun (WGS) entry which is preliminary data.</text>
</comment>
<sequence length="47" mass="5063">MTVRQADPIQFGSSTAQFAVAPVAAVSPPLVYNHCVHAHRYGRQLAV</sequence>
<dbReference type="Proteomes" id="UP001611450">
    <property type="component" value="Unassembled WGS sequence"/>
</dbReference>
<protein>
    <submittedName>
        <fullName evidence="1">Uncharacterized protein</fullName>
    </submittedName>
</protein>
<accession>A0ABW7WP43</accession>
<evidence type="ECO:0000313" key="2">
    <source>
        <dbReference type="Proteomes" id="UP001611450"/>
    </source>
</evidence>
<keyword evidence="2" id="KW-1185">Reference proteome</keyword>
<gene>
    <name evidence="1" type="ORF">ACH47G_30155</name>
</gene>
<dbReference type="EMBL" id="JBIRXV010000009">
    <property type="protein sequence ID" value="MFI2324770.1"/>
    <property type="molecule type" value="Genomic_DNA"/>
</dbReference>
<proteinExistence type="predicted"/>
<dbReference type="RefSeq" id="WP_396948585.1">
    <property type="nucleotide sequence ID" value="NZ_JBIRXV010000009.1"/>
</dbReference>